<keyword evidence="7" id="KW-0496">Mitochondrion</keyword>
<evidence type="ECO:0000256" key="5">
    <source>
        <dbReference type="ARBA" id="ARBA00022792"/>
    </source>
</evidence>
<dbReference type="EMBL" id="JAEHOE010000026">
    <property type="protein sequence ID" value="KAG2495091.1"/>
    <property type="molecule type" value="Genomic_DNA"/>
</dbReference>
<dbReference type="GO" id="GO:0022904">
    <property type="term" value="P:respiratory electron transport chain"/>
    <property type="evidence" value="ECO:0007669"/>
    <property type="project" value="InterPro"/>
</dbReference>
<keyword evidence="5" id="KW-0999">Mitochondrion inner membrane</keyword>
<keyword evidence="6" id="KW-0249">Electron transport</keyword>
<keyword evidence="8" id="KW-0472">Membrane</keyword>
<organism evidence="9 10">
    <name type="scientific">Edaphochlamys debaryana</name>
    <dbReference type="NCBI Taxonomy" id="47281"/>
    <lineage>
        <taxon>Eukaryota</taxon>
        <taxon>Viridiplantae</taxon>
        <taxon>Chlorophyta</taxon>
        <taxon>core chlorophytes</taxon>
        <taxon>Chlorophyceae</taxon>
        <taxon>CS clade</taxon>
        <taxon>Chlamydomonadales</taxon>
        <taxon>Chlamydomonadales incertae sedis</taxon>
        <taxon>Edaphochlamys</taxon>
    </lineage>
</organism>
<dbReference type="OrthoDB" id="286811at2759"/>
<evidence type="ECO:0000256" key="6">
    <source>
        <dbReference type="ARBA" id="ARBA00022982"/>
    </source>
</evidence>
<reference evidence="9" key="1">
    <citation type="journal article" date="2020" name="bioRxiv">
        <title>Comparative genomics of Chlamydomonas.</title>
        <authorList>
            <person name="Craig R.J."/>
            <person name="Hasan A.R."/>
            <person name="Ness R.W."/>
            <person name="Keightley P.D."/>
        </authorList>
    </citation>
    <scope>NUCLEOTIDE SEQUENCE</scope>
    <source>
        <strain evidence="9">CCAP 11/70</strain>
    </source>
</reference>
<evidence type="ECO:0000256" key="7">
    <source>
        <dbReference type="ARBA" id="ARBA00023128"/>
    </source>
</evidence>
<keyword evidence="4" id="KW-0679">Respiratory chain</keyword>
<dbReference type="PANTHER" id="PTHR12653">
    <property type="entry name" value="NADH-UBIQUINONE OXIDOREDUCTASE 13 KD-B SUBUNIT"/>
    <property type="match status" value="1"/>
</dbReference>
<evidence type="ECO:0000256" key="2">
    <source>
        <dbReference type="ARBA" id="ARBA00010261"/>
    </source>
</evidence>
<keyword evidence="10" id="KW-1185">Reference proteome</keyword>
<dbReference type="GO" id="GO:0005743">
    <property type="term" value="C:mitochondrial inner membrane"/>
    <property type="evidence" value="ECO:0007669"/>
    <property type="project" value="UniProtKB-SubCell"/>
</dbReference>
<protein>
    <submittedName>
        <fullName evidence="9">Uncharacterized protein</fullName>
    </submittedName>
</protein>
<dbReference type="PANTHER" id="PTHR12653:SF0">
    <property type="entry name" value="NADH DEHYDROGENASE [UBIQUINONE] 1 ALPHA SUBCOMPLEX SUBUNIT 5"/>
    <property type="match status" value="1"/>
</dbReference>
<dbReference type="Pfam" id="PF04716">
    <property type="entry name" value="ETC_C1_NDUFA5"/>
    <property type="match status" value="1"/>
</dbReference>
<dbReference type="AlphaFoldDB" id="A0A835Y356"/>
<evidence type="ECO:0000256" key="4">
    <source>
        <dbReference type="ARBA" id="ARBA00022660"/>
    </source>
</evidence>
<accession>A0A835Y356</accession>
<proteinExistence type="inferred from homology"/>
<evidence type="ECO:0000256" key="3">
    <source>
        <dbReference type="ARBA" id="ARBA00022448"/>
    </source>
</evidence>
<keyword evidence="3" id="KW-0813">Transport</keyword>
<evidence type="ECO:0000256" key="1">
    <source>
        <dbReference type="ARBA" id="ARBA00004443"/>
    </source>
</evidence>
<comment type="caution">
    <text evidence="9">The sequence shown here is derived from an EMBL/GenBank/DDBJ whole genome shotgun (WGS) entry which is preliminary data.</text>
</comment>
<gene>
    <name evidence="9" type="ORF">HYH03_006702</name>
</gene>
<dbReference type="InterPro" id="IPR006806">
    <property type="entry name" value="NDUFA5"/>
</dbReference>
<evidence type="ECO:0000313" key="9">
    <source>
        <dbReference type="EMBL" id="KAG2495091.1"/>
    </source>
</evidence>
<name>A0A835Y356_9CHLO</name>
<comment type="similarity">
    <text evidence="2">Belongs to the complex I NDUFA5 subunit family.</text>
</comment>
<sequence length="163" mass="18073">MLRQLGCVLPGTLRSAFGAAPVALSRSFKAVADVEMDFSNRETLKKYVGIRDHLSREPGTRAKLIEALTEVLTAIKSVPEASDYRKAVEATTQYRLKVCNQNDSDGAVEEVLDAHLEELIKEAKEEARMVPLMLTNKPWDVPADYTVPVVDYQDAAVVLEPKK</sequence>
<dbReference type="Proteomes" id="UP000612055">
    <property type="component" value="Unassembled WGS sequence"/>
</dbReference>
<evidence type="ECO:0000313" key="10">
    <source>
        <dbReference type="Proteomes" id="UP000612055"/>
    </source>
</evidence>
<evidence type="ECO:0000256" key="8">
    <source>
        <dbReference type="ARBA" id="ARBA00023136"/>
    </source>
</evidence>
<comment type="subcellular location">
    <subcellularLocation>
        <location evidence="1">Mitochondrion inner membrane</location>
        <topology evidence="1">Peripheral membrane protein</topology>
        <orientation evidence="1">Matrix side</orientation>
    </subcellularLocation>
</comment>